<dbReference type="EMBL" id="BSFL01000003">
    <property type="protein sequence ID" value="GLK80901.1"/>
    <property type="molecule type" value="Genomic_DNA"/>
</dbReference>
<dbReference type="AlphaFoldDB" id="A0A9W6JQV2"/>
<dbReference type="FunFam" id="1.10.287.610:FF:000001">
    <property type="entry name" value="30S ribosomal protein S2"/>
    <property type="match status" value="1"/>
</dbReference>
<dbReference type="PANTHER" id="PTHR12534">
    <property type="entry name" value="30S RIBOSOMAL PROTEIN S2 PROKARYOTIC AND ORGANELLAR"/>
    <property type="match status" value="1"/>
</dbReference>
<dbReference type="Gene3D" id="1.10.287.610">
    <property type="entry name" value="Helix hairpin bin"/>
    <property type="match status" value="1"/>
</dbReference>
<evidence type="ECO:0000256" key="3">
    <source>
        <dbReference type="ARBA" id="ARBA00023274"/>
    </source>
</evidence>
<dbReference type="HAMAP" id="MF_00291_B">
    <property type="entry name" value="Ribosomal_uS2_B"/>
    <property type="match status" value="1"/>
</dbReference>
<protein>
    <recommendedName>
        <fullName evidence="4 5">Small ribosomal subunit protein uS2</fullName>
    </recommendedName>
</protein>
<sequence length="343" mass="37073">MALPDFTMRQLLEAGVHFGHQAHRWNPKMAPYIFGARNNIHIIDLAQTVPLLHRALQAVSDVVAGGGRVLIVGTKRQAADVVADSARRSAQYFVNARWLGGMLTNWKTISGSIQRLRKLEEMLSGEAHGFTKKERLTLSRERDKLEKTLGGIKDMGGLPNLIFVIDTNKEQIAVQEARRLGIPVAAILDTNSDPEGITYPVPGNDDAGRALALYGDLIARAAIDGIGRSQGDLGVDLGAQDEPLIEELPAEGPEVAEVADAPVEAFELLAAPRGAPDDLAKLSGVGPQLEQKLNEYGVYHYWQIAAMTPADVAKADADLKLNGRFDREGWVAQARELLAGLAA</sequence>
<dbReference type="Gene3D" id="1.10.150.20">
    <property type="entry name" value="5' to 3' exonuclease, C-terminal subdomain"/>
    <property type="match status" value="1"/>
</dbReference>
<dbReference type="GO" id="GO:0022627">
    <property type="term" value="C:cytosolic small ribosomal subunit"/>
    <property type="evidence" value="ECO:0007669"/>
    <property type="project" value="TreeGrafter"/>
</dbReference>
<keyword evidence="8" id="KW-1185">Reference proteome</keyword>
<dbReference type="Gene3D" id="3.40.50.10490">
    <property type="entry name" value="Glucose-6-phosphate isomerase like protein, domain 1"/>
    <property type="match status" value="1"/>
</dbReference>
<proteinExistence type="inferred from homology"/>
<dbReference type="PROSITE" id="PS00962">
    <property type="entry name" value="RIBOSOMAL_S2_1"/>
    <property type="match status" value="1"/>
</dbReference>
<dbReference type="InterPro" id="IPR018130">
    <property type="entry name" value="Ribosomal_uS2_CS"/>
</dbReference>
<organism evidence="7 8">
    <name type="scientific">Methylopila turkensis</name>
    <dbReference type="NCBI Taxonomy" id="1437816"/>
    <lineage>
        <taxon>Bacteria</taxon>
        <taxon>Pseudomonadati</taxon>
        <taxon>Pseudomonadota</taxon>
        <taxon>Alphaproteobacteria</taxon>
        <taxon>Hyphomicrobiales</taxon>
        <taxon>Methylopilaceae</taxon>
        <taxon>Methylopila</taxon>
    </lineage>
</organism>
<dbReference type="GO" id="GO:0006412">
    <property type="term" value="P:translation"/>
    <property type="evidence" value="ECO:0007669"/>
    <property type="project" value="UniProtKB-UniRule"/>
</dbReference>
<name>A0A9W6JQV2_9HYPH</name>
<evidence type="ECO:0000256" key="2">
    <source>
        <dbReference type="ARBA" id="ARBA00022980"/>
    </source>
</evidence>
<dbReference type="InterPro" id="IPR023591">
    <property type="entry name" value="Ribosomal_uS2_flav_dom_sf"/>
</dbReference>
<gene>
    <name evidence="5 7" type="primary">rpsB</name>
    <name evidence="7" type="ORF">GCM10008174_26420</name>
</gene>
<evidence type="ECO:0000256" key="6">
    <source>
        <dbReference type="RuleBase" id="RU003631"/>
    </source>
</evidence>
<dbReference type="PROSITE" id="PS00963">
    <property type="entry name" value="RIBOSOMAL_S2_2"/>
    <property type="match status" value="1"/>
</dbReference>
<dbReference type="NCBIfam" id="NF008966">
    <property type="entry name" value="PRK12311.1"/>
    <property type="match status" value="1"/>
</dbReference>
<evidence type="ECO:0000256" key="4">
    <source>
        <dbReference type="ARBA" id="ARBA00035256"/>
    </source>
</evidence>
<dbReference type="Proteomes" id="UP001143309">
    <property type="component" value="Unassembled WGS sequence"/>
</dbReference>
<dbReference type="InterPro" id="IPR005706">
    <property type="entry name" value="Ribosomal_uS2_bac/mit/plastid"/>
</dbReference>
<accession>A0A9W6JQV2</accession>
<evidence type="ECO:0000256" key="1">
    <source>
        <dbReference type="ARBA" id="ARBA00006242"/>
    </source>
</evidence>
<evidence type="ECO:0000256" key="5">
    <source>
        <dbReference type="HAMAP-Rule" id="MF_00291"/>
    </source>
</evidence>
<dbReference type="CDD" id="cd01425">
    <property type="entry name" value="RPS2"/>
    <property type="match status" value="1"/>
</dbReference>
<dbReference type="PRINTS" id="PR00395">
    <property type="entry name" value="RIBOSOMALS2"/>
</dbReference>
<dbReference type="GO" id="GO:0003735">
    <property type="term" value="F:structural constituent of ribosome"/>
    <property type="evidence" value="ECO:0007669"/>
    <property type="project" value="InterPro"/>
</dbReference>
<comment type="similarity">
    <text evidence="1 5 6">Belongs to the universal ribosomal protein uS2 family.</text>
</comment>
<comment type="caution">
    <text evidence="7">The sequence shown here is derived from an EMBL/GenBank/DDBJ whole genome shotgun (WGS) entry which is preliminary data.</text>
</comment>
<evidence type="ECO:0000313" key="7">
    <source>
        <dbReference type="EMBL" id="GLK80901.1"/>
    </source>
</evidence>
<evidence type="ECO:0000313" key="8">
    <source>
        <dbReference type="Proteomes" id="UP001143309"/>
    </source>
</evidence>
<reference evidence="7" key="1">
    <citation type="journal article" date="2014" name="Int. J. Syst. Evol. Microbiol.">
        <title>Complete genome sequence of Corynebacterium casei LMG S-19264T (=DSM 44701T), isolated from a smear-ripened cheese.</title>
        <authorList>
            <consortium name="US DOE Joint Genome Institute (JGI-PGF)"/>
            <person name="Walter F."/>
            <person name="Albersmeier A."/>
            <person name="Kalinowski J."/>
            <person name="Ruckert C."/>
        </authorList>
    </citation>
    <scope>NUCLEOTIDE SEQUENCE</scope>
    <source>
        <strain evidence="7">VKM B-2748</strain>
    </source>
</reference>
<dbReference type="InterPro" id="IPR001865">
    <property type="entry name" value="Ribosomal_uS2"/>
</dbReference>
<dbReference type="NCBIfam" id="TIGR01011">
    <property type="entry name" value="rpsB_bact"/>
    <property type="match status" value="1"/>
</dbReference>
<dbReference type="PANTHER" id="PTHR12534:SF0">
    <property type="entry name" value="SMALL RIBOSOMAL SUBUNIT PROTEIN US2M"/>
    <property type="match status" value="1"/>
</dbReference>
<dbReference type="RefSeq" id="WP_271201381.1">
    <property type="nucleotide sequence ID" value="NZ_BSFL01000003.1"/>
</dbReference>
<keyword evidence="3 5" id="KW-0687">Ribonucleoprotein</keyword>
<reference evidence="7" key="2">
    <citation type="submission" date="2023-01" db="EMBL/GenBank/DDBJ databases">
        <authorList>
            <person name="Sun Q."/>
            <person name="Evtushenko L."/>
        </authorList>
    </citation>
    <scope>NUCLEOTIDE SEQUENCE</scope>
    <source>
        <strain evidence="7">VKM B-2748</strain>
    </source>
</reference>
<keyword evidence="2 5" id="KW-0689">Ribosomal protein</keyword>
<dbReference type="SUPFAM" id="SSF52313">
    <property type="entry name" value="Ribosomal protein S2"/>
    <property type="match status" value="1"/>
</dbReference>
<dbReference type="Pfam" id="PF00318">
    <property type="entry name" value="Ribosomal_S2"/>
    <property type="match status" value="1"/>
</dbReference>